<evidence type="ECO:0000313" key="4">
    <source>
        <dbReference type="Proteomes" id="UP001234178"/>
    </source>
</evidence>
<comment type="caution">
    <text evidence="3">The sequence shown here is derived from an EMBL/GenBank/DDBJ whole genome shotgun (WGS) entry which is preliminary data.</text>
</comment>
<keyword evidence="1" id="KW-0238">DNA-binding</keyword>
<feature type="region of interest" description="Disordered" evidence="2">
    <location>
        <begin position="57"/>
        <end position="80"/>
    </location>
</feature>
<organism evidence="3 4">
    <name type="scientific">Daphnia magna</name>
    <dbReference type="NCBI Taxonomy" id="35525"/>
    <lineage>
        <taxon>Eukaryota</taxon>
        <taxon>Metazoa</taxon>
        <taxon>Ecdysozoa</taxon>
        <taxon>Arthropoda</taxon>
        <taxon>Crustacea</taxon>
        <taxon>Branchiopoda</taxon>
        <taxon>Diplostraca</taxon>
        <taxon>Cladocera</taxon>
        <taxon>Anomopoda</taxon>
        <taxon>Daphniidae</taxon>
        <taxon>Daphnia</taxon>
    </lineage>
</organism>
<gene>
    <name evidence="3" type="ORF">OUZ56_029196</name>
</gene>
<dbReference type="Gene3D" id="1.10.150.130">
    <property type="match status" value="1"/>
</dbReference>
<protein>
    <submittedName>
        <fullName evidence="3">Uncharacterized protein</fullName>
    </submittedName>
</protein>
<proteinExistence type="predicted"/>
<dbReference type="EMBL" id="JAOYFB010000040">
    <property type="protein sequence ID" value="KAK4037154.1"/>
    <property type="molecule type" value="Genomic_DNA"/>
</dbReference>
<name>A0ABR0B656_9CRUS</name>
<dbReference type="Proteomes" id="UP001234178">
    <property type="component" value="Unassembled WGS sequence"/>
</dbReference>
<dbReference type="SUPFAM" id="SSF47823">
    <property type="entry name" value="lambda integrase-like, N-terminal domain"/>
    <property type="match status" value="1"/>
</dbReference>
<evidence type="ECO:0000256" key="2">
    <source>
        <dbReference type="SAM" id="MobiDB-lite"/>
    </source>
</evidence>
<evidence type="ECO:0000313" key="3">
    <source>
        <dbReference type="EMBL" id="KAK4037154.1"/>
    </source>
</evidence>
<accession>A0ABR0B656</accession>
<keyword evidence="4" id="KW-1185">Reference proteome</keyword>
<evidence type="ECO:0000256" key="1">
    <source>
        <dbReference type="ARBA" id="ARBA00023125"/>
    </source>
</evidence>
<dbReference type="InterPro" id="IPR010998">
    <property type="entry name" value="Integrase_recombinase_N"/>
</dbReference>
<dbReference type="PANTHER" id="PTHR35617">
    <property type="entry name" value="PHAGE_INTEGRASE DOMAIN-CONTAINING PROTEIN"/>
    <property type="match status" value="1"/>
</dbReference>
<dbReference type="PANTHER" id="PTHR35617:SF3">
    <property type="entry name" value="CORE-BINDING (CB) DOMAIN-CONTAINING PROTEIN"/>
    <property type="match status" value="1"/>
</dbReference>
<reference evidence="3 4" key="1">
    <citation type="journal article" date="2023" name="Nucleic Acids Res.">
        <title>The hologenome of Daphnia magna reveals possible DNA methylation and microbiome-mediated evolution of the host genome.</title>
        <authorList>
            <person name="Chaturvedi A."/>
            <person name="Li X."/>
            <person name="Dhandapani V."/>
            <person name="Marshall H."/>
            <person name="Kissane S."/>
            <person name="Cuenca-Cambronero M."/>
            <person name="Asole G."/>
            <person name="Calvet F."/>
            <person name="Ruiz-Romero M."/>
            <person name="Marangio P."/>
            <person name="Guigo R."/>
            <person name="Rago D."/>
            <person name="Mirbahai L."/>
            <person name="Eastwood N."/>
            <person name="Colbourne J.K."/>
            <person name="Zhou J."/>
            <person name="Mallon E."/>
            <person name="Orsini L."/>
        </authorList>
    </citation>
    <scope>NUCLEOTIDE SEQUENCE [LARGE SCALE GENOMIC DNA]</scope>
    <source>
        <strain evidence="3">LRV0_1</strain>
    </source>
</reference>
<feature type="compositionally biased region" description="Basic and acidic residues" evidence="2">
    <location>
        <begin position="61"/>
        <end position="70"/>
    </location>
</feature>
<sequence>MASHLFPKSHVTAVAEHQKNVYNYFQSLLDSDVRSYTLWKELENTIPKGVFRRLRLSEPFPEQRKPDGKRPKPYSRPVPEVQKSVPLLNLEEQKQLEELNKTRATHAAVIAAAQKAAQEAENKSKYILEASLIRKEKEKLRLREQALAAQKNVVQIPPESQPGASRQRPTLLEKINQDIRAQTITKPIPIEISHPSRLEAVREDFRQQGIPEQVVNILLAGNRSSTDSAYQSAWKNWSSWCLERDKDPMQNDLVAIFEYLTDLHKAGLVKPFKSVTGNTIGCWIKSYLKEAGIDTKIFSAHSARGASASKAVANGIYLVAQMAVVNPLVVALQNQMLGGIAPSLPFSVDRQIERYMDAAGVERDETGVAFVALSHALSTLLPDFVSDMSPQVWQFEFVPQAAAQAAAAPAARAGASAGAAADQYALSVAGIGNMPVAANDIKIFLRSVLASLDRNVMWLVTLAACHQVSSLNAKNVAREDIIGNNVYNVVMNSRHSYWSREHNELIPIRLRGVAAVWAKVYGRDYGEWKQGEAGLNSLAPNEVLMWRSILTKMKSSAINQDHVNEAEDEGQLATLIPVGKSSSTIFHTPTSLLLHVSRPTAGLLFPNESRWFAT</sequence>